<reference evidence="2" key="1">
    <citation type="submission" date="2020-02" db="EMBL/GenBank/DDBJ databases">
        <title>Genomic and physiological characterization of two novel Nitrospinaceae genera.</title>
        <authorList>
            <person name="Mueller A.J."/>
            <person name="Jung M.-Y."/>
            <person name="Strachan C.R."/>
            <person name="Herbold C.W."/>
            <person name="Kirkegaard R.H."/>
            <person name="Daims H."/>
        </authorList>
    </citation>
    <scope>NUCLEOTIDE SEQUENCE [LARGE SCALE GENOMIC DNA]</scope>
</reference>
<name>A0A7T0C138_9BACT</name>
<protein>
    <submittedName>
        <fullName evidence="1">Uncharacterized protein</fullName>
    </submittedName>
</protein>
<accession>A0A7T0C138</accession>
<proteinExistence type="predicted"/>
<organism evidence="1 2">
    <name type="scientific">Candidatus Nitrohelix vancouverensis</name>
    <dbReference type="NCBI Taxonomy" id="2705534"/>
    <lineage>
        <taxon>Bacteria</taxon>
        <taxon>Pseudomonadati</taxon>
        <taxon>Nitrospinota/Tectimicrobiota group</taxon>
        <taxon>Nitrospinota</taxon>
        <taxon>Nitrospinia</taxon>
        <taxon>Nitrospinales</taxon>
        <taxon>Nitrospinaceae</taxon>
        <taxon>Candidatus Nitrohelix</taxon>
    </lineage>
</organism>
<evidence type="ECO:0000313" key="1">
    <source>
        <dbReference type="EMBL" id="QPJ64592.1"/>
    </source>
</evidence>
<gene>
    <name evidence="1" type="ORF">G3M78_03945</name>
</gene>
<evidence type="ECO:0000313" key="2">
    <source>
        <dbReference type="Proteomes" id="UP000594464"/>
    </source>
</evidence>
<dbReference type="Proteomes" id="UP000594464">
    <property type="component" value="Chromosome"/>
</dbReference>
<dbReference type="KEGG" id="nva:G3M78_03945"/>
<dbReference type="EMBL" id="CP048620">
    <property type="protein sequence ID" value="QPJ64592.1"/>
    <property type="molecule type" value="Genomic_DNA"/>
</dbReference>
<dbReference type="AlphaFoldDB" id="A0A7T0C138"/>
<sequence length="131" mass="15461">MPINISPRFHRVKIAHGDCHVVLEFRQFTAEEFSAYMRERYLNLPDDHSNEEQYHLATINFVDRLLMNISAVDPEGKPDIVTYYDVHANEDRELNPAVENWKDHINPLWKISAGFELTRIQSEMENSYLKN</sequence>